<feature type="compositionally biased region" description="Gly residues" evidence="2">
    <location>
        <begin position="39"/>
        <end position="49"/>
    </location>
</feature>
<dbReference type="OrthoDB" id="147794at2157"/>
<feature type="domain" description="Leucine-binding protein" evidence="3">
    <location>
        <begin position="64"/>
        <end position="367"/>
    </location>
</feature>
<dbReference type="InterPro" id="IPR028082">
    <property type="entry name" value="Peripla_BP_I"/>
</dbReference>
<dbReference type="Proteomes" id="UP000324020">
    <property type="component" value="Unassembled WGS sequence"/>
</dbReference>
<dbReference type="InterPro" id="IPR028081">
    <property type="entry name" value="Leu-bd"/>
</dbReference>
<gene>
    <name evidence="4" type="ORF">SAMN04488067_10685</name>
</gene>
<evidence type="ECO:0000256" key="1">
    <source>
        <dbReference type="ARBA" id="ARBA00022729"/>
    </source>
</evidence>
<evidence type="ECO:0000313" key="5">
    <source>
        <dbReference type="Proteomes" id="UP000324020"/>
    </source>
</evidence>
<evidence type="ECO:0000313" key="4">
    <source>
        <dbReference type="EMBL" id="SDF61474.1"/>
    </source>
</evidence>
<evidence type="ECO:0000256" key="2">
    <source>
        <dbReference type="SAM" id="MobiDB-lite"/>
    </source>
</evidence>
<dbReference type="PANTHER" id="PTHR30483:SF6">
    <property type="entry name" value="PERIPLASMIC BINDING PROTEIN OF ABC TRANSPORTER FOR NATURAL AMINO ACIDS"/>
    <property type="match status" value="1"/>
</dbReference>
<dbReference type="Pfam" id="PF13458">
    <property type="entry name" value="Peripla_BP_6"/>
    <property type="match status" value="1"/>
</dbReference>
<dbReference type="AlphaFoldDB" id="A0A1G7MIG6"/>
<keyword evidence="5" id="KW-1185">Reference proteome</keyword>
<protein>
    <submittedName>
        <fullName evidence="4">Branched-chain amino acid transport system substrate-binding protein</fullName>
    </submittedName>
</protein>
<dbReference type="PANTHER" id="PTHR30483">
    <property type="entry name" value="LEUCINE-SPECIFIC-BINDING PROTEIN"/>
    <property type="match status" value="1"/>
</dbReference>
<feature type="compositionally biased region" description="Acidic residues" evidence="2">
    <location>
        <begin position="50"/>
        <end position="59"/>
    </location>
</feature>
<organism evidence="4 5">
    <name type="scientific">Halorubrum xinjiangense</name>
    <dbReference type="NCBI Taxonomy" id="261291"/>
    <lineage>
        <taxon>Archaea</taxon>
        <taxon>Methanobacteriati</taxon>
        <taxon>Methanobacteriota</taxon>
        <taxon>Stenosarchaea group</taxon>
        <taxon>Halobacteria</taxon>
        <taxon>Halobacteriales</taxon>
        <taxon>Haloferacaceae</taxon>
        <taxon>Halorubrum</taxon>
    </lineage>
</organism>
<keyword evidence="1" id="KW-0732">Signal</keyword>
<accession>A0A1G7MIG6</accession>
<dbReference type="InterPro" id="IPR051010">
    <property type="entry name" value="BCAA_transport"/>
</dbReference>
<feature type="compositionally biased region" description="Polar residues" evidence="2">
    <location>
        <begin position="70"/>
        <end position="80"/>
    </location>
</feature>
<reference evidence="4 5" key="1">
    <citation type="submission" date="2016-10" db="EMBL/GenBank/DDBJ databases">
        <authorList>
            <person name="Varghese N."/>
            <person name="Submissions S."/>
        </authorList>
    </citation>
    <scope>NUCLEOTIDE SEQUENCE [LARGE SCALE GENOMIC DNA]</scope>
    <source>
        <strain evidence="4 5">CGMCC 1.3527</strain>
    </source>
</reference>
<dbReference type="Gene3D" id="3.40.50.2300">
    <property type="match status" value="2"/>
</dbReference>
<dbReference type="SUPFAM" id="SSF53822">
    <property type="entry name" value="Periplasmic binding protein-like I"/>
    <property type="match status" value="1"/>
</dbReference>
<evidence type="ECO:0000259" key="3">
    <source>
        <dbReference type="Pfam" id="PF13458"/>
    </source>
</evidence>
<dbReference type="RefSeq" id="WP_149798640.1">
    <property type="nucleotide sequence ID" value="NZ_FNBO01000006.1"/>
</dbReference>
<name>A0A1G7MIG6_9EURY</name>
<proteinExistence type="predicted"/>
<feature type="region of interest" description="Disordered" evidence="2">
    <location>
        <begin position="33"/>
        <end position="80"/>
    </location>
</feature>
<dbReference type="EMBL" id="FNBO01000006">
    <property type="protein sequence ID" value="SDF61474.1"/>
    <property type="molecule type" value="Genomic_DNA"/>
</dbReference>
<sequence length="432" mass="45446">MSRDTTDAADRRTLLKLTGGAGLVALSGCLSTTDDGGDGGDGGDGTDGSDGGDGDDGGDSTDPYEIGMVDSQTGSLSSFGERNQRGVNLALRHVNDVGIGGRELDILVEDSESENQGGIAAAQKLVNQDGVPFLIGAVGSGVSLAIYESVVEGTDVVQLSQNSTGLELTNFPGLLRMSPSGLSQANALADLIAEDGYDEVALTYVNNDYGQSLADAFVDAWEGELAYENSHDQDQQSYSGVISEMNSSDAEAWLFITYQAEFATMVNEVFSSGYEAQFYGADSVSGDDVLENTPEGSMDGMKIVVPSAPVEEENFQSFASAFEDEYDRQPTSWAAYAYDCVVNAALAIQAADEFTGEALQETVRRVSGPDGEEVTSFEAASEILADGGGPDDVNYQGVSGPIDFDENGDPIGFLQVQEVQDHDYEGIDFIEG</sequence>
<dbReference type="PROSITE" id="PS51257">
    <property type="entry name" value="PROKAR_LIPOPROTEIN"/>
    <property type="match status" value="1"/>
</dbReference>
<dbReference type="CDD" id="cd06346">
    <property type="entry name" value="PBP1_ABC_ligand_binding-like"/>
    <property type="match status" value="1"/>
</dbReference>